<reference evidence="2 3" key="2">
    <citation type="journal article" date="2010" name="J. Bacteriol.">
        <title>Complete genome sequence of Beijerinckia indica subsp. indica.</title>
        <authorList>
            <person name="Tamas I."/>
            <person name="Dedysh S.N."/>
            <person name="Liesack W."/>
            <person name="Stott M.B."/>
            <person name="Alam M."/>
            <person name="Murrell J.C."/>
            <person name="Dunfield P.F."/>
        </authorList>
    </citation>
    <scope>NUCLEOTIDE SEQUENCE [LARGE SCALE GENOMIC DNA]</scope>
    <source>
        <strain evidence="3">ATCC 9039 / DSM 1715 / NCIMB 8712</strain>
    </source>
</reference>
<evidence type="ECO:0000313" key="2">
    <source>
        <dbReference type="EMBL" id="ACB95479.1"/>
    </source>
</evidence>
<evidence type="ECO:0008006" key="4">
    <source>
        <dbReference type="Google" id="ProtNLM"/>
    </source>
</evidence>
<dbReference type="PANTHER" id="PTHR37536">
    <property type="entry name" value="PUTATIVE (AFU_ORTHOLOGUE AFUA_3G02970)-RELATED"/>
    <property type="match status" value="1"/>
</dbReference>
<dbReference type="KEGG" id="bid:Bind_1855"/>
<accession>B2IDP3</accession>
<keyword evidence="3" id="KW-1185">Reference proteome</keyword>
<dbReference type="AlphaFoldDB" id="B2IDP3"/>
<protein>
    <recommendedName>
        <fullName evidence="4">Peptidase A4 family protein</fullName>
    </recommendedName>
</protein>
<dbReference type="HOGENOM" id="CLU_697675_0_0_5"/>
<dbReference type="Pfam" id="PF01828">
    <property type="entry name" value="Peptidase_A4"/>
    <property type="match status" value="1"/>
</dbReference>
<dbReference type="InterPro" id="IPR038656">
    <property type="entry name" value="Peptidase_G1_sf"/>
</dbReference>
<dbReference type="GO" id="GO:0006508">
    <property type="term" value="P:proteolysis"/>
    <property type="evidence" value="ECO:0007669"/>
    <property type="project" value="InterPro"/>
</dbReference>
<dbReference type="Gene3D" id="2.60.120.700">
    <property type="entry name" value="Peptidase G1"/>
    <property type="match status" value="1"/>
</dbReference>
<dbReference type="PANTHER" id="PTHR37536:SF1">
    <property type="entry name" value="ASPERGILLOPEPSIN, PUTAITVE (AFU_ORTHOLOGUE AFUA_7G01200)"/>
    <property type="match status" value="1"/>
</dbReference>
<dbReference type="GO" id="GO:0070007">
    <property type="term" value="F:glutamic-type endopeptidase activity"/>
    <property type="evidence" value="ECO:0007669"/>
    <property type="project" value="InterPro"/>
</dbReference>
<dbReference type="InterPro" id="IPR000250">
    <property type="entry name" value="Peptidase_G1"/>
</dbReference>
<name>B2IDP3_BEII9</name>
<feature type="active site" description="Proton acceptor" evidence="1">
    <location>
        <position position="316"/>
    </location>
</feature>
<proteinExistence type="predicted"/>
<sequence length="395" mass="41930">MDARSHLSIFAHLSIFGTTVCLIATISVPVSAQSAPPAIANNPVAALPVNIPPPGSISADHPLGVSIVPPPPPGFDPMTASVQANTHYAIPPRPDIAIAPAAFSRWQRAVAAPLAAGSANGPTPILTPTNVSNSPVRLQGPLIPFANSIANGPNTNGAFNAIYTGTSYNWSGNAIYNSLNPFKVEAIIGEFVVPTARQAYGTCTGDWVYSSQWPGIDGYGSGDVLQAGVEADAYCNGGTTASFYSAWIEWYPFPETRVSVPAVHPGDLVFIELWNTSATNGYAYIYNYSTRETATYQLTPPSGVSLQGNSVEWIVERPGVGDGLATLTNYINVSWPHGIAWDYAARSPTYYWQGGTPASGSLVVLTMLDNAGQRISSPIIENFNFLYFYNYGSSN</sequence>
<evidence type="ECO:0000256" key="1">
    <source>
        <dbReference type="PIRSR" id="PIRSR600250-50"/>
    </source>
</evidence>
<gene>
    <name evidence="2" type="ordered locus">Bind_1855</name>
</gene>
<dbReference type="SUPFAM" id="SSF49899">
    <property type="entry name" value="Concanavalin A-like lectins/glucanases"/>
    <property type="match status" value="1"/>
</dbReference>
<organism evidence="2 3">
    <name type="scientific">Beijerinckia indica subsp. indica (strain ATCC 9039 / DSM 1715 / NCIMB 8712)</name>
    <dbReference type="NCBI Taxonomy" id="395963"/>
    <lineage>
        <taxon>Bacteria</taxon>
        <taxon>Pseudomonadati</taxon>
        <taxon>Pseudomonadota</taxon>
        <taxon>Alphaproteobacteria</taxon>
        <taxon>Hyphomicrobiales</taxon>
        <taxon>Beijerinckiaceae</taxon>
        <taxon>Beijerinckia</taxon>
    </lineage>
</organism>
<dbReference type="Proteomes" id="UP000001695">
    <property type="component" value="Chromosome"/>
</dbReference>
<dbReference type="InterPro" id="IPR013320">
    <property type="entry name" value="ConA-like_dom_sf"/>
</dbReference>
<evidence type="ECO:0000313" key="3">
    <source>
        <dbReference type="Proteomes" id="UP000001695"/>
    </source>
</evidence>
<dbReference type="eggNOG" id="ENOG5032XID">
    <property type="taxonomic scope" value="Bacteria"/>
</dbReference>
<dbReference type="STRING" id="395963.Bind_1855"/>
<dbReference type="CDD" id="cd13426">
    <property type="entry name" value="Peptidase_G1"/>
    <property type="match status" value="1"/>
</dbReference>
<dbReference type="EMBL" id="CP001016">
    <property type="protein sequence ID" value="ACB95479.1"/>
    <property type="molecule type" value="Genomic_DNA"/>
</dbReference>
<reference evidence="3" key="1">
    <citation type="submission" date="2008-03" db="EMBL/GenBank/DDBJ databases">
        <title>Complete sequence of chromosome of Beijerinckia indica subsp. indica ATCC 9039.</title>
        <authorList>
            <consortium name="US DOE Joint Genome Institute"/>
            <person name="Copeland A."/>
            <person name="Lucas S."/>
            <person name="Lapidus A."/>
            <person name="Glavina del Rio T."/>
            <person name="Dalin E."/>
            <person name="Tice H."/>
            <person name="Bruce D."/>
            <person name="Goodwin L."/>
            <person name="Pitluck S."/>
            <person name="LaButti K."/>
            <person name="Schmutz J."/>
            <person name="Larimer F."/>
            <person name="Land M."/>
            <person name="Hauser L."/>
            <person name="Kyrpides N."/>
            <person name="Mikhailova N."/>
            <person name="Dunfield P.F."/>
            <person name="Dedysh S.N."/>
            <person name="Liesack W."/>
            <person name="Saw J.H."/>
            <person name="Alam M."/>
            <person name="Chen Y."/>
            <person name="Murrell J.C."/>
            <person name="Richardson P."/>
        </authorList>
    </citation>
    <scope>NUCLEOTIDE SEQUENCE [LARGE SCALE GENOMIC DNA]</scope>
    <source>
        <strain evidence="3">ATCC 9039 / DSM 1715 / NCIMB 8712</strain>
    </source>
</reference>